<evidence type="ECO:0000313" key="1">
    <source>
        <dbReference type="EMBL" id="MBH8564456.1"/>
    </source>
</evidence>
<name>A0A8J7LC87_9NOST</name>
<evidence type="ECO:0000313" key="2">
    <source>
        <dbReference type="Proteomes" id="UP000632766"/>
    </source>
</evidence>
<protein>
    <submittedName>
        <fullName evidence="1">Uncharacterized protein</fullName>
    </submittedName>
</protein>
<comment type="caution">
    <text evidence="1">The sequence shown here is derived from an EMBL/GenBank/DDBJ whole genome shotgun (WGS) entry which is preliminary data.</text>
</comment>
<dbReference type="AlphaFoldDB" id="A0A8J7LC87"/>
<dbReference type="RefSeq" id="WP_198126293.1">
    <property type="nucleotide sequence ID" value="NZ_JAECZC010000043.1"/>
</dbReference>
<keyword evidence="2" id="KW-1185">Reference proteome</keyword>
<proteinExistence type="predicted"/>
<dbReference type="Proteomes" id="UP000632766">
    <property type="component" value="Unassembled WGS sequence"/>
</dbReference>
<organism evidence="1 2">
    <name type="scientific">Amazonocrinis nigriterrae CENA67</name>
    <dbReference type="NCBI Taxonomy" id="2794033"/>
    <lineage>
        <taxon>Bacteria</taxon>
        <taxon>Bacillati</taxon>
        <taxon>Cyanobacteriota</taxon>
        <taxon>Cyanophyceae</taxon>
        <taxon>Nostocales</taxon>
        <taxon>Nostocaceae</taxon>
        <taxon>Amazonocrinis</taxon>
        <taxon>Amazonocrinis nigriterrae</taxon>
    </lineage>
</organism>
<sequence length="66" mass="7355">MTPDKTFPTSIFIPGVNDYVEVVGARCQVIDGKQFLRIVCKTTAGAELLINPADLQTYFNRYAVPF</sequence>
<gene>
    <name evidence="1" type="ORF">I8748_20100</name>
</gene>
<reference evidence="1 2" key="1">
    <citation type="journal article" date="2021" name="Int. J. Syst. Evol. Microbiol.">
        <title>Amazonocrinis nigriterrae gen. nov., sp. nov., Atlanticothrix silvestris gen. nov., sp. nov. and Dendronalium phyllosphericum gen. nov., sp. nov., nostocacean cyanobacteria from Brazilian environments.</title>
        <authorList>
            <person name="Alvarenga D.O."/>
            <person name="Andreote A.P.D."/>
            <person name="Branco L.H.Z."/>
            <person name="Delbaje E."/>
            <person name="Cruz R.B."/>
            <person name="Varani A.M."/>
            <person name="Fiore M.F."/>
        </authorList>
    </citation>
    <scope>NUCLEOTIDE SEQUENCE [LARGE SCALE GENOMIC DNA]</scope>
    <source>
        <strain evidence="1 2">CENA67</strain>
    </source>
</reference>
<dbReference type="EMBL" id="JAECZC010000043">
    <property type="protein sequence ID" value="MBH8564456.1"/>
    <property type="molecule type" value="Genomic_DNA"/>
</dbReference>
<accession>A0A8J7LC87</accession>